<reference evidence="2 3" key="1">
    <citation type="submission" date="2021-01" db="EMBL/GenBank/DDBJ databases">
        <title>Whole genome shotgun sequence of Actinoplanes palleronii NBRC 14916.</title>
        <authorList>
            <person name="Komaki H."/>
            <person name="Tamura T."/>
        </authorList>
    </citation>
    <scope>NUCLEOTIDE SEQUENCE [LARGE SCALE GENOMIC DNA]</scope>
    <source>
        <strain evidence="2 3">NBRC 14916</strain>
    </source>
</reference>
<dbReference type="InterPro" id="IPR000073">
    <property type="entry name" value="AB_hydrolase_1"/>
</dbReference>
<keyword evidence="3" id="KW-1185">Reference proteome</keyword>
<protein>
    <recommendedName>
        <fullName evidence="1">AB hydrolase-1 domain-containing protein</fullName>
    </recommendedName>
</protein>
<gene>
    <name evidence="2" type="ORF">Apa02nite_077580</name>
</gene>
<dbReference type="InterPro" id="IPR029058">
    <property type="entry name" value="AB_hydrolase_fold"/>
</dbReference>
<evidence type="ECO:0000259" key="1">
    <source>
        <dbReference type="Pfam" id="PF12697"/>
    </source>
</evidence>
<dbReference type="EMBL" id="BOMS01000130">
    <property type="protein sequence ID" value="GIE71650.1"/>
    <property type="molecule type" value="Genomic_DNA"/>
</dbReference>
<dbReference type="InterPro" id="IPR053145">
    <property type="entry name" value="AB_hydrolase_Est10"/>
</dbReference>
<dbReference type="Gene3D" id="3.40.50.1820">
    <property type="entry name" value="alpha/beta hydrolase"/>
    <property type="match status" value="1"/>
</dbReference>
<dbReference type="Proteomes" id="UP000624709">
    <property type="component" value="Unassembled WGS sequence"/>
</dbReference>
<name>A0ABQ4BN75_9ACTN</name>
<evidence type="ECO:0000313" key="3">
    <source>
        <dbReference type="Proteomes" id="UP000624709"/>
    </source>
</evidence>
<proteinExistence type="predicted"/>
<feature type="domain" description="AB hydrolase-1" evidence="1">
    <location>
        <begin position="136"/>
        <end position="363"/>
    </location>
</feature>
<evidence type="ECO:0000313" key="2">
    <source>
        <dbReference type="EMBL" id="GIE71650.1"/>
    </source>
</evidence>
<dbReference type="PANTHER" id="PTHR43265">
    <property type="entry name" value="ESTERASE ESTD"/>
    <property type="match status" value="1"/>
</dbReference>
<dbReference type="SUPFAM" id="SSF53474">
    <property type="entry name" value="alpha/beta-Hydrolases"/>
    <property type="match status" value="1"/>
</dbReference>
<accession>A0ABQ4BN75</accession>
<dbReference type="PANTHER" id="PTHR43265:SF1">
    <property type="entry name" value="ESTERASE ESTD"/>
    <property type="match status" value="1"/>
</dbReference>
<dbReference type="Pfam" id="PF12697">
    <property type="entry name" value="Abhydrolase_6"/>
    <property type="match status" value="1"/>
</dbReference>
<comment type="caution">
    <text evidence="2">The sequence shown here is derived from an EMBL/GenBank/DDBJ whole genome shotgun (WGS) entry which is preliminary data.</text>
</comment>
<sequence length="384" mass="41088">MEADALEVIELAGAGRFAELAERFTPRMREVVSAETVRVGWSVQTGGAPCTPGVPAAEATTEDLFRVRTPVSCPAGDFVVVMSLDPAGRLHGLRLAPPAEQVWQPPRYAKPGRFTERDTGSGTLTLPRGAGPVPAVILLPGGGVQDRDGTHGADKPLKDLAWGLASRGVAVLRWDKPMPEHTLTEEYVTPALTAVQEMCQEPTADPDRIFLLGHSLGGKVAPRVAAASPMIAGLVLLAAEAMPMQRSAQRVVRHLAARDPGPAADAMIAAADRQVATVDGDLGPDTPAADLPFGFPASYWLDLRGYDPVRTAAEFGRPMLILQGSRDHQVTVADDLALWRAGLRDRKGVTIRVVRGADHVFHRRGRHVTGAVIRRIARWLRSAG</sequence>
<organism evidence="2 3">
    <name type="scientific">Actinoplanes palleronii</name>
    <dbReference type="NCBI Taxonomy" id="113570"/>
    <lineage>
        <taxon>Bacteria</taxon>
        <taxon>Bacillati</taxon>
        <taxon>Actinomycetota</taxon>
        <taxon>Actinomycetes</taxon>
        <taxon>Micromonosporales</taxon>
        <taxon>Micromonosporaceae</taxon>
        <taxon>Actinoplanes</taxon>
    </lineage>
</organism>